<evidence type="ECO:0000256" key="1">
    <source>
        <dbReference type="SAM" id="Phobius"/>
    </source>
</evidence>
<dbReference type="Gene3D" id="1.20.1070.10">
    <property type="entry name" value="Rhodopsin 7-helix transmembrane proteins"/>
    <property type="match status" value="1"/>
</dbReference>
<dbReference type="Proteomes" id="UP001620626">
    <property type="component" value="Unassembled WGS sequence"/>
</dbReference>
<feature type="transmembrane region" description="Helical" evidence="1">
    <location>
        <begin position="287"/>
        <end position="306"/>
    </location>
</feature>
<evidence type="ECO:0000313" key="2">
    <source>
        <dbReference type="EMBL" id="KAL3103608.1"/>
    </source>
</evidence>
<keyword evidence="1" id="KW-1133">Transmembrane helix</keyword>
<reference evidence="2 3" key="1">
    <citation type="submission" date="2024-10" db="EMBL/GenBank/DDBJ databases">
        <authorList>
            <person name="Kim D."/>
        </authorList>
    </citation>
    <scope>NUCLEOTIDE SEQUENCE [LARGE SCALE GENOMIC DNA]</scope>
    <source>
        <strain evidence="2">BH-2024</strain>
    </source>
</reference>
<dbReference type="EMBL" id="JBICBT010000731">
    <property type="protein sequence ID" value="KAL3103608.1"/>
    <property type="molecule type" value="Genomic_DNA"/>
</dbReference>
<feature type="transmembrane region" description="Helical" evidence="1">
    <location>
        <begin position="50"/>
        <end position="71"/>
    </location>
</feature>
<dbReference type="AlphaFoldDB" id="A0ABD2KL47"/>
<sequence length="361" mass="41517">MELAGTELGERGKNRYKIGREGVGGDGIGCCAGFNISSIPAEHRQYKPEAILIMLITVIYYILYTPCIISLWKHKSENTCYTLLFFIGITDLSILWMIGLLHGVLALEGAMFCSHPTLIYFTGILMTALWMVESSADLLLAIDRCTETISPWAWEILFSGYRIHIWLLGICMYALHWAFFQKPALFNGMFFVWMFNPYVGYQSVDESKYFVLLHLIHNVVIAISVPSIYLLFTFAFWHKQCHHQAHISHAKKMAFLQVFILSAMNSLASFIYVLMQVMELNQWMITFTHFDWISVHGAPSIVFLLLNKTIRNDCRKMIKNIFGPTKIAGRIFVLIKNIFHLNHVYPQQNAVIVLPTPPNRY</sequence>
<dbReference type="Pfam" id="PF10321">
    <property type="entry name" value="7TM_GPCR_Srt"/>
    <property type="match status" value="1"/>
</dbReference>
<feature type="transmembrane region" description="Helical" evidence="1">
    <location>
        <begin position="209"/>
        <end position="232"/>
    </location>
</feature>
<dbReference type="PANTHER" id="PTHR23021">
    <property type="entry name" value="SERPENTINE RECEPTOR, CLASS T"/>
    <property type="match status" value="1"/>
</dbReference>
<keyword evidence="1" id="KW-0472">Membrane</keyword>
<accession>A0ABD2KL47</accession>
<proteinExistence type="predicted"/>
<keyword evidence="3" id="KW-1185">Reference proteome</keyword>
<feature type="transmembrane region" description="Helical" evidence="1">
    <location>
        <begin position="118"/>
        <end position="142"/>
    </location>
</feature>
<evidence type="ECO:0000313" key="3">
    <source>
        <dbReference type="Proteomes" id="UP001620626"/>
    </source>
</evidence>
<dbReference type="InterPro" id="IPR019425">
    <property type="entry name" value="7TM_GPCR_serpentine_rcpt_Srt"/>
</dbReference>
<keyword evidence="1" id="KW-0812">Transmembrane</keyword>
<organism evidence="2 3">
    <name type="scientific">Heterodera trifolii</name>
    <dbReference type="NCBI Taxonomy" id="157864"/>
    <lineage>
        <taxon>Eukaryota</taxon>
        <taxon>Metazoa</taxon>
        <taxon>Ecdysozoa</taxon>
        <taxon>Nematoda</taxon>
        <taxon>Chromadorea</taxon>
        <taxon>Rhabditida</taxon>
        <taxon>Tylenchina</taxon>
        <taxon>Tylenchomorpha</taxon>
        <taxon>Tylenchoidea</taxon>
        <taxon>Heteroderidae</taxon>
        <taxon>Heteroderinae</taxon>
        <taxon>Heterodera</taxon>
    </lineage>
</organism>
<comment type="caution">
    <text evidence="2">The sequence shown here is derived from an EMBL/GenBank/DDBJ whole genome shotgun (WGS) entry which is preliminary data.</text>
</comment>
<feature type="transmembrane region" description="Helical" evidence="1">
    <location>
        <begin position="83"/>
        <end position="106"/>
    </location>
</feature>
<dbReference type="SUPFAM" id="SSF81321">
    <property type="entry name" value="Family A G protein-coupled receptor-like"/>
    <property type="match status" value="1"/>
</dbReference>
<protein>
    <submittedName>
        <fullName evidence="2">Uncharacterized protein</fullName>
    </submittedName>
</protein>
<name>A0ABD2KL47_9BILA</name>
<gene>
    <name evidence="2" type="ORF">niasHT_020631</name>
</gene>
<feature type="transmembrane region" description="Helical" evidence="1">
    <location>
        <begin position="163"/>
        <end position="180"/>
    </location>
</feature>
<feature type="transmembrane region" description="Helical" evidence="1">
    <location>
        <begin position="253"/>
        <end position="275"/>
    </location>
</feature>
<dbReference type="PANTHER" id="PTHR23021:SF11">
    <property type="entry name" value="SERPENTINE RECEPTOR, CLASS T"/>
    <property type="match status" value="1"/>
</dbReference>